<protein>
    <recommendedName>
        <fullName evidence="1">endopeptidase La</fullName>
        <ecNumber evidence="1">3.4.21.53</ecNumber>
    </recommendedName>
</protein>
<dbReference type="InterPro" id="IPR027065">
    <property type="entry name" value="Lon_Prtase"/>
</dbReference>
<dbReference type="GO" id="GO:0006508">
    <property type="term" value="P:proteolysis"/>
    <property type="evidence" value="ECO:0007669"/>
    <property type="project" value="UniProtKB-KW"/>
</dbReference>
<dbReference type="Pfam" id="PF05362">
    <property type="entry name" value="Lon_C"/>
    <property type="match status" value="1"/>
</dbReference>
<evidence type="ECO:0000259" key="3">
    <source>
        <dbReference type="PROSITE" id="PS50106"/>
    </source>
</evidence>
<accession>A0A4Z0HCX7</accession>
<evidence type="ECO:0000256" key="2">
    <source>
        <dbReference type="SAM" id="MobiDB-lite"/>
    </source>
</evidence>
<dbReference type="SUPFAM" id="SSF54211">
    <property type="entry name" value="Ribosomal protein S5 domain 2-like"/>
    <property type="match status" value="1"/>
</dbReference>
<comment type="similarity">
    <text evidence="1">Belongs to the peptidase S16 family.</text>
</comment>
<evidence type="ECO:0000313" key="5">
    <source>
        <dbReference type="EMBL" id="TGB09718.1"/>
    </source>
</evidence>
<feature type="domain" description="PDZ" evidence="3">
    <location>
        <begin position="143"/>
        <end position="174"/>
    </location>
</feature>
<dbReference type="Pfam" id="PF13180">
    <property type="entry name" value="PDZ_2"/>
    <property type="match status" value="1"/>
</dbReference>
<evidence type="ECO:0000259" key="4">
    <source>
        <dbReference type="PROSITE" id="PS51786"/>
    </source>
</evidence>
<evidence type="ECO:0000256" key="1">
    <source>
        <dbReference type="PROSITE-ProRule" id="PRU01122"/>
    </source>
</evidence>
<feature type="compositionally biased region" description="Basic and acidic residues" evidence="2">
    <location>
        <begin position="202"/>
        <end position="215"/>
    </location>
</feature>
<dbReference type="RefSeq" id="WP_135339244.1">
    <property type="nucleotide sequence ID" value="NZ_JBHLTX010000026.1"/>
</dbReference>
<keyword evidence="6" id="KW-1185">Reference proteome</keyword>
<dbReference type="InterPro" id="IPR008269">
    <property type="entry name" value="Lon_proteolytic"/>
</dbReference>
<gene>
    <name evidence="5" type="ORF">E4099_13340</name>
</gene>
<dbReference type="GO" id="GO:0030163">
    <property type="term" value="P:protein catabolic process"/>
    <property type="evidence" value="ECO:0007669"/>
    <property type="project" value="InterPro"/>
</dbReference>
<dbReference type="SMART" id="SM00228">
    <property type="entry name" value="PDZ"/>
    <property type="match status" value="1"/>
</dbReference>
<dbReference type="EC" id="3.4.21.53" evidence="1"/>
<comment type="catalytic activity">
    <reaction evidence="1">
        <text>Hydrolysis of proteins in presence of ATP.</text>
        <dbReference type="EC" id="3.4.21.53"/>
    </reaction>
</comment>
<dbReference type="PROSITE" id="PS50106">
    <property type="entry name" value="PDZ"/>
    <property type="match status" value="1"/>
</dbReference>
<keyword evidence="1" id="KW-0378">Hydrolase</keyword>
<feature type="domain" description="Lon proteolytic" evidence="4">
    <location>
        <begin position="263"/>
        <end position="361"/>
    </location>
</feature>
<evidence type="ECO:0000313" key="6">
    <source>
        <dbReference type="Proteomes" id="UP000297948"/>
    </source>
</evidence>
<dbReference type="PROSITE" id="PS51786">
    <property type="entry name" value="LON_PROTEOLYTIC"/>
    <property type="match status" value="1"/>
</dbReference>
<dbReference type="InterPro" id="IPR020568">
    <property type="entry name" value="Ribosomal_Su5_D2-typ_SF"/>
</dbReference>
<dbReference type="InterPro" id="IPR036034">
    <property type="entry name" value="PDZ_sf"/>
</dbReference>
<keyword evidence="1" id="KW-0645">Protease</keyword>
<dbReference type="InterPro" id="IPR014721">
    <property type="entry name" value="Ribsml_uS5_D2-typ_fold_subgr"/>
</dbReference>
<dbReference type="GO" id="GO:0004252">
    <property type="term" value="F:serine-type endopeptidase activity"/>
    <property type="evidence" value="ECO:0007669"/>
    <property type="project" value="UniProtKB-UniRule"/>
</dbReference>
<comment type="caution">
    <text evidence="5">The sequence shown here is derived from an EMBL/GenBank/DDBJ whole genome shotgun (WGS) entry which is preliminary data.</text>
</comment>
<feature type="active site" evidence="1">
    <location>
        <position position="313"/>
    </location>
</feature>
<dbReference type="Gene3D" id="3.30.230.10">
    <property type="match status" value="1"/>
</dbReference>
<dbReference type="AlphaFoldDB" id="A0A4Z0HCX7"/>
<organism evidence="5 6">
    <name type="scientific">Streptomyces palmae</name>
    <dbReference type="NCBI Taxonomy" id="1701085"/>
    <lineage>
        <taxon>Bacteria</taxon>
        <taxon>Bacillati</taxon>
        <taxon>Actinomycetota</taxon>
        <taxon>Actinomycetes</taxon>
        <taxon>Kitasatosporales</taxon>
        <taxon>Streptomycetaceae</taxon>
        <taxon>Streptomyces</taxon>
    </lineage>
</organism>
<name>A0A4Z0HCX7_9ACTN</name>
<dbReference type="Gene3D" id="2.30.42.10">
    <property type="match status" value="1"/>
</dbReference>
<dbReference type="EMBL" id="SRID01000100">
    <property type="protein sequence ID" value="TGB09718.1"/>
    <property type="molecule type" value="Genomic_DNA"/>
</dbReference>
<dbReference type="SUPFAM" id="SSF50156">
    <property type="entry name" value="PDZ domain-like"/>
    <property type="match status" value="1"/>
</dbReference>
<sequence>MPRRSATMLASLLTLIALLFTALLIIPVPYAEMSPGPTYNTLGKDHKGMRVLEISGRKTYPTSGNLNMTTVRVTGPEYKMNLFEAVYGWIADDRIVVPHDTLYPDDKTPEQVSQESAEEFSQSQEAAKVAALRYLKIPVRSHVVVGTVFKDSPAQGRLHAGDVIKEVDGTAVKGPEDVGKLVTRHKPGQKVVFTVVPADKARQAEKRGTEPRETKQVTITTGKAPAEKGHAAKGAGAKDRAVVGIQAATDYTFPFSMNIRLADVGGPSAGLMFSLGLVDKLTPGKLTGGKFIAGTGTIEEDGQVGPIGGIAMKMIAARGKGAEYFLTPKDNCAEAAKHVPGGLTLVKVDTLKDAAHAVEKIGKGDAAGLPSCAKS</sequence>
<dbReference type="InterPro" id="IPR001478">
    <property type="entry name" value="PDZ"/>
</dbReference>
<dbReference type="PANTHER" id="PTHR10046">
    <property type="entry name" value="ATP DEPENDENT LON PROTEASE FAMILY MEMBER"/>
    <property type="match status" value="1"/>
</dbReference>
<dbReference type="GO" id="GO:0004176">
    <property type="term" value="F:ATP-dependent peptidase activity"/>
    <property type="evidence" value="ECO:0007669"/>
    <property type="project" value="UniProtKB-UniRule"/>
</dbReference>
<feature type="region of interest" description="Disordered" evidence="2">
    <location>
        <begin position="202"/>
        <end position="233"/>
    </location>
</feature>
<keyword evidence="1" id="KW-0720">Serine protease</keyword>
<dbReference type="OrthoDB" id="2356897at2"/>
<reference evidence="5 6" key="1">
    <citation type="submission" date="2019-03" db="EMBL/GenBank/DDBJ databases">
        <authorList>
            <person name="Gonzalez-Pimentel J.L."/>
        </authorList>
    </citation>
    <scope>NUCLEOTIDE SEQUENCE [LARGE SCALE GENOMIC DNA]</scope>
    <source>
        <strain evidence="5 6">JCM 31289</strain>
    </source>
</reference>
<dbReference type="Proteomes" id="UP000297948">
    <property type="component" value="Unassembled WGS sequence"/>
</dbReference>
<feature type="active site" evidence="1">
    <location>
        <position position="268"/>
    </location>
</feature>
<proteinExistence type="inferred from homology"/>
<dbReference type="GO" id="GO:0005524">
    <property type="term" value="F:ATP binding"/>
    <property type="evidence" value="ECO:0007669"/>
    <property type="project" value="InterPro"/>
</dbReference>